<keyword evidence="1" id="KW-0812">Transmembrane</keyword>
<organism evidence="2 3">
    <name type="scientific">Pandoraea aquatica</name>
    <dbReference type="NCBI Taxonomy" id="2508290"/>
    <lineage>
        <taxon>Bacteria</taxon>
        <taxon>Pseudomonadati</taxon>
        <taxon>Pseudomonadota</taxon>
        <taxon>Betaproteobacteria</taxon>
        <taxon>Burkholderiales</taxon>
        <taxon>Burkholderiaceae</taxon>
        <taxon>Pandoraea</taxon>
    </lineage>
</organism>
<sequence>MSILALLGYSFAIAVVGFALIWMVDWLRAKRAGRRFVGLTVALSDRIALRAFLGLFVCLFLFSCLVLMLLTFTHIISI</sequence>
<dbReference type="AlphaFoldDB" id="A0A5E4Z7X4"/>
<feature type="transmembrane region" description="Helical" evidence="1">
    <location>
        <begin position="6"/>
        <end position="27"/>
    </location>
</feature>
<evidence type="ECO:0000256" key="1">
    <source>
        <dbReference type="SAM" id="Phobius"/>
    </source>
</evidence>
<dbReference type="RefSeq" id="WP_150578419.1">
    <property type="nucleotide sequence ID" value="NZ_CABPSN010000012.1"/>
</dbReference>
<reference evidence="2 3" key="1">
    <citation type="submission" date="2019-08" db="EMBL/GenBank/DDBJ databases">
        <authorList>
            <person name="Peeters C."/>
        </authorList>
    </citation>
    <scope>NUCLEOTIDE SEQUENCE [LARGE SCALE GENOMIC DNA]</scope>
    <source>
        <strain evidence="2 3">LMG 31011</strain>
    </source>
</reference>
<evidence type="ECO:0000313" key="2">
    <source>
        <dbReference type="EMBL" id="VVE56888.1"/>
    </source>
</evidence>
<dbReference type="Proteomes" id="UP000366819">
    <property type="component" value="Unassembled WGS sequence"/>
</dbReference>
<name>A0A5E4Z7X4_9BURK</name>
<evidence type="ECO:0000313" key="3">
    <source>
        <dbReference type="Proteomes" id="UP000366819"/>
    </source>
</evidence>
<keyword evidence="1" id="KW-1133">Transmembrane helix</keyword>
<protein>
    <submittedName>
        <fullName evidence="2">Uncharacterized protein</fullName>
    </submittedName>
</protein>
<keyword evidence="3" id="KW-1185">Reference proteome</keyword>
<feature type="transmembrane region" description="Helical" evidence="1">
    <location>
        <begin position="47"/>
        <end position="76"/>
    </location>
</feature>
<proteinExistence type="predicted"/>
<accession>A0A5E4Z7X4</accession>
<keyword evidence="1" id="KW-0472">Membrane</keyword>
<dbReference type="EMBL" id="CABPSN010000012">
    <property type="protein sequence ID" value="VVE56888.1"/>
    <property type="molecule type" value="Genomic_DNA"/>
</dbReference>
<gene>
    <name evidence="2" type="ORF">PAQ31011_05154</name>
</gene>